<keyword evidence="1" id="KW-0812">Transmembrane</keyword>
<keyword evidence="1" id="KW-0472">Membrane</keyword>
<evidence type="ECO:0000259" key="2">
    <source>
        <dbReference type="Pfam" id="PF09835"/>
    </source>
</evidence>
<feature type="transmembrane region" description="Helical" evidence="1">
    <location>
        <begin position="151"/>
        <end position="170"/>
    </location>
</feature>
<evidence type="ECO:0000313" key="3">
    <source>
        <dbReference type="EMBL" id="SFV28605.1"/>
    </source>
</evidence>
<protein>
    <recommendedName>
        <fullName evidence="2">DUF2062 domain-containing protein</fullName>
    </recommendedName>
</protein>
<dbReference type="RefSeq" id="WP_092865078.1">
    <property type="nucleotide sequence ID" value="NZ_FPCH01000001.1"/>
</dbReference>
<keyword evidence="1" id="KW-1133">Transmembrane helix</keyword>
<reference evidence="4" key="1">
    <citation type="submission" date="2016-10" db="EMBL/GenBank/DDBJ databases">
        <authorList>
            <person name="Varghese N."/>
            <person name="Submissions S."/>
        </authorList>
    </citation>
    <scope>NUCLEOTIDE SEQUENCE [LARGE SCALE GENOMIC DNA]</scope>
    <source>
        <strain evidence="4">DSM 1565</strain>
    </source>
</reference>
<dbReference type="Pfam" id="PF09835">
    <property type="entry name" value="DUF2062"/>
    <property type="match status" value="1"/>
</dbReference>
<feature type="transmembrane region" description="Helical" evidence="1">
    <location>
        <begin position="90"/>
        <end position="108"/>
    </location>
</feature>
<proteinExistence type="predicted"/>
<dbReference type="Proteomes" id="UP000199423">
    <property type="component" value="Unassembled WGS sequence"/>
</dbReference>
<evidence type="ECO:0000256" key="1">
    <source>
        <dbReference type="SAM" id="Phobius"/>
    </source>
</evidence>
<dbReference type="InterPro" id="IPR018639">
    <property type="entry name" value="DUF2062"/>
</dbReference>
<dbReference type="STRING" id="51670.SAMN04488557_1046"/>
<evidence type="ECO:0000313" key="4">
    <source>
        <dbReference type="Proteomes" id="UP000199423"/>
    </source>
</evidence>
<organism evidence="3 4">
    <name type="scientific">Hyphomicrobium facile</name>
    <dbReference type="NCBI Taxonomy" id="51670"/>
    <lineage>
        <taxon>Bacteria</taxon>
        <taxon>Pseudomonadati</taxon>
        <taxon>Pseudomonadota</taxon>
        <taxon>Alphaproteobacteria</taxon>
        <taxon>Hyphomicrobiales</taxon>
        <taxon>Hyphomicrobiaceae</taxon>
        <taxon>Hyphomicrobium</taxon>
    </lineage>
</organism>
<keyword evidence="4" id="KW-1185">Reference proteome</keyword>
<dbReference type="PANTHER" id="PTHR40547:SF1">
    <property type="entry name" value="SLL0298 PROTEIN"/>
    <property type="match status" value="1"/>
</dbReference>
<name>A0A1I7N1V4_9HYPH</name>
<dbReference type="OrthoDB" id="7360463at2"/>
<accession>A0A1I7N1V4</accession>
<feature type="domain" description="DUF2062" evidence="2">
    <location>
        <begin position="26"/>
        <end position="182"/>
    </location>
</feature>
<sequence>MNEKLTASGERDGSRLFNIAAVRSKIRFFWRRVLLLRATPHQVALGFAIGVFSAFTPFLGVQTILAFALAFVLRVSMPAALLGTFVGNPLSWPAIWSGSYFAGALLLGQDPAYAADHFTDTANALGATLSAPSPETLNTAVDYLSPIVEPMIVGGLLVGLIAAVFSYYPTRRAVRVFQRHRRLR</sequence>
<gene>
    <name evidence="3" type="ORF">SAMN04488557_1046</name>
</gene>
<dbReference type="PANTHER" id="PTHR40547">
    <property type="entry name" value="SLL0298 PROTEIN"/>
    <property type="match status" value="1"/>
</dbReference>
<dbReference type="AlphaFoldDB" id="A0A1I7N1V4"/>
<feature type="transmembrane region" description="Helical" evidence="1">
    <location>
        <begin position="61"/>
        <end position="83"/>
    </location>
</feature>
<dbReference type="EMBL" id="FPCH01000001">
    <property type="protein sequence ID" value="SFV28605.1"/>
    <property type="molecule type" value="Genomic_DNA"/>
</dbReference>